<dbReference type="PANTHER" id="PTHR11895">
    <property type="entry name" value="TRANSAMIDASE"/>
    <property type="match status" value="1"/>
</dbReference>
<dbReference type="Pfam" id="PF01425">
    <property type="entry name" value="Amidase"/>
    <property type="match status" value="1"/>
</dbReference>
<keyword evidence="7" id="KW-0496">Mitochondrion</keyword>
<dbReference type="GO" id="GO:0070681">
    <property type="term" value="P:glutaminyl-tRNAGln biosynthesis via transamidation"/>
    <property type="evidence" value="ECO:0007669"/>
    <property type="project" value="UniProtKB-UniRule"/>
</dbReference>
<accession>A0A8H6F0C6</accession>
<keyword evidence="3 7" id="KW-0547">Nucleotide-binding</keyword>
<dbReference type="GO" id="GO:0030956">
    <property type="term" value="C:glutamyl-tRNA(Gln) amidotransferase complex"/>
    <property type="evidence" value="ECO:0007669"/>
    <property type="project" value="UniProtKB-UniRule"/>
</dbReference>
<dbReference type="Proteomes" id="UP000536275">
    <property type="component" value="Unassembled WGS sequence"/>
</dbReference>
<evidence type="ECO:0000256" key="2">
    <source>
        <dbReference type="ARBA" id="ARBA00022598"/>
    </source>
</evidence>
<evidence type="ECO:0000313" key="10">
    <source>
        <dbReference type="Proteomes" id="UP000536275"/>
    </source>
</evidence>
<dbReference type="GO" id="GO:0005524">
    <property type="term" value="F:ATP binding"/>
    <property type="evidence" value="ECO:0007669"/>
    <property type="project" value="UniProtKB-KW"/>
</dbReference>
<dbReference type="AlphaFoldDB" id="A0A8H6F0C6"/>
<dbReference type="SUPFAM" id="SSF75304">
    <property type="entry name" value="Amidase signature (AS) enzymes"/>
    <property type="match status" value="1"/>
</dbReference>
<evidence type="ECO:0000256" key="1">
    <source>
        <dbReference type="ARBA" id="ARBA00008069"/>
    </source>
</evidence>
<evidence type="ECO:0000256" key="4">
    <source>
        <dbReference type="ARBA" id="ARBA00022840"/>
    </source>
</evidence>
<dbReference type="PANTHER" id="PTHR11895:SF7">
    <property type="entry name" value="GLUTAMYL-TRNA(GLN) AMIDOTRANSFERASE SUBUNIT A, MITOCHONDRIAL"/>
    <property type="match status" value="1"/>
</dbReference>
<dbReference type="GO" id="GO:0005739">
    <property type="term" value="C:mitochondrion"/>
    <property type="evidence" value="ECO:0007669"/>
    <property type="project" value="UniProtKB-SubCell"/>
</dbReference>
<name>A0A8H6F0C6_CANAX</name>
<proteinExistence type="inferred from homology"/>
<dbReference type="InterPro" id="IPR000120">
    <property type="entry name" value="Amidase"/>
</dbReference>
<evidence type="ECO:0000313" key="9">
    <source>
        <dbReference type="EMBL" id="KAF6059965.1"/>
    </source>
</evidence>
<evidence type="ECO:0000256" key="5">
    <source>
        <dbReference type="ARBA" id="ARBA00022917"/>
    </source>
</evidence>
<evidence type="ECO:0000256" key="7">
    <source>
        <dbReference type="HAMAP-Rule" id="MF_03150"/>
    </source>
</evidence>
<dbReference type="GO" id="GO:0050567">
    <property type="term" value="F:glutaminyl-tRNA synthase (glutamine-hydrolyzing) activity"/>
    <property type="evidence" value="ECO:0007669"/>
    <property type="project" value="UniProtKB-UniRule"/>
</dbReference>
<evidence type="ECO:0000256" key="3">
    <source>
        <dbReference type="ARBA" id="ARBA00022741"/>
    </source>
</evidence>
<feature type="domain" description="Amidase" evidence="8">
    <location>
        <begin position="33"/>
        <end position="444"/>
    </location>
</feature>
<dbReference type="PROSITE" id="PS00571">
    <property type="entry name" value="AMIDASES"/>
    <property type="match status" value="1"/>
</dbReference>
<dbReference type="HAMAP" id="MF_00120">
    <property type="entry name" value="GatA"/>
    <property type="match status" value="1"/>
</dbReference>
<keyword evidence="5 7" id="KW-0648">Protein biosynthesis</keyword>
<comment type="catalytic activity">
    <reaction evidence="6 7">
        <text>L-glutamyl-tRNA(Gln) + L-glutamine + ATP + H2O = L-glutaminyl-tRNA(Gln) + L-glutamate + ADP + phosphate + H(+)</text>
        <dbReference type="Rhea" id="RHEA:17521"/>
        <dbReference type="Rhea" id="RHEA-COMP:9681"/>
        <dbReference type="Rhea" id="RHEA-COMP:9684"/>
        <dbReference type="ChEBI" id="CHEBI:15377"/>
        <dbReference type="ChEBI" id="CHEBI:15378"/>
        <dbReference type="ChEBI" id="CHEBI:29985"/>
        <dbReference type="ChEBI" id="CHEBI:30616"/>
        <dbReference type="ChEBI" id="CHEBI:43474"/>
        <dbReference type="ChEBI" id="CHEBI:58359"/>
        <dbReference type="ChEBI" id="CHEBI:78520"/>
        <dbReference type="ChEBI" id="CHEBI:78521"/>
        <dbReference type="ChEBI" id="CHEBI:456216"/>
        <dbReference type="EC" id="6.3.5.7"/>
    </reaction>
</comment>
<organism evidence="9 10">
    <name type="scientific">Candida albicans</name>
    <name type="common">Yeast</name>
    <dbReference type="NCBI Taxonomy" id="5476"/>
    <lineage>
        <taxon>Eukaryota</taxon>
        <taxon>Fungi</taxon>
        <taxon>Dikarya</taxon>
        <taxon>Ascomycota</taxon>
        <taxon>Saccharomycotina</taxon>
        <taxon>Pichiomycetes</taxon>
        <taxon>Debaryomycetaceae</taxon>
        <taxon>Candida/Lodderomyces clade</taxon>
        <taxon>Candida</taxon>
    </lineage>
</organism>
<dbReference type="EMBL" id="JABWAD010000069">
    <property type="protein sequence ID" value="KAF6059965.1"/>
    <property type="molecule type" value="Genomic_DNA"/>
</dbReference>
<dbReference type="Gene3D" id="3.90.1300.10">
    <property type="entry name" value="Amidase signature (AS) domain"/>
    <property type="match status" value="1"/>
</dbReference>
<feature type="active site" description="Charge relay system" evidence="7">
    <location>
        <position position="47"/>
    </location>
</feature>
<dbReference type="InterPro" id="IPR004412">
    <property type="entry name" value="GatA"/>
</dbReference>
<comment type="function">
    <text evidence="7">Allows the formation of correctly charged Gln-tRNA(Gln) through the transamidation of misacylated Glu-tRNA(Gln) in the mitochondria. The reaction takes place in the presence of glutamine and ATP through an activated gamma-phospho-Glu-tRNA(Gln).</text>
</comment>
<dbReference type="InterPro" id="IPR023631">
    <property type="entry name" value="Amidase_dom"/>
</dbReference>
<evidence type="ECO:0000256" key="6">
    <source>
        <dbReference type="ARBA" id="ARBA00047407"/>
    </source>
</evidence>
<keyword evidence="4 7" id="KW-0067">ATP-binding</keyword>
<gene>
    <name evidence="7" type="primary">HER2</name>
    <name evidence="9" type="ORF">FOB64_006947</name>
</gene>
<reference evidence="9 10" key="1">
    <citation type="submission" date="2020-03" db="EMBL/GenBank/DDBJ databases">
        <title>FDA dAtabase for Regulatory Grade micrObial Sequences (FDA-ARGOS): Supporting development and validation of Infectious Disease Dx tests.</title>
        <authorList>
            <person name="Campos J."/>
            <person name="Goldberg B."/>
            <person name="Tallon L."/>
            <person name="Sadzewicz L."/>
            <person name="Vavikolanu K."/>
            <person name="Mehta A."/>
            <person name="Aluvathingal J."/>
            <person name="Nadendla S."/>
            <person name="Nandy P."/>
            <person name="Geyer C."/>
            <person name="Yan Y."/>
            <person name="Sichtig H."/>
        </authorList>
    </citation>
    <scope>NUCLEOTIDE SEQUENCE [LARGE SCALE GENOMIC DNA]</scope>
    <source>
        <strain evidence="9 10">FDAARGOS_656</strain>
    </source>
</reference>
<feature type="active site" description="Charge relay system" evidence="7">
    <location>
        <position position="122"/>
    </location>
</feature>
<dbReference type="GO" id="GO:0032543">
    <property type="term" value="P:mitochondrial translation"/>
    <property type="evidence" value="ECO:0007669"/>
    <property type="project" value="UniProtKB-UniRule"/>
</dbReference>
<protein>
    <recommendedName>
        <fullName evidence="7">Glutamyl-tRNA(Gln) amidotransferase subunit A, mitochondrial</fullName>
        <shortName evidence="7">Glu-AdT subunit A</shortName>
        <ecNumber evidence="7">6.3.5.7</ecNumber>
    </recommendedName>
</protein>
<dbReference type="InterPro" id="IPR020556">
    <property type="entry name" value="Amidase_CS"/>
</dbReference>
<comment type="caution">
    <text evidence="9">The sequence shown here is derived from an EMBL/GenBank/DDBJ whole genome shotgun (WGS) entry which is preliminary data.</text>
</comment>
<comment type="subunit">
    <text evidence="7">Subunit of the heterotrimeric GatFAB amidotransferase (AdT) complex, composed of A, B and F subunits.</text>
</comment>
<sequence length="450" mass="49041">MRKTLTSIRFLSDGIRVKDKWNSLISDLVVEPTNSTGPLSGTTYIVKDNIATSHGYTTAASKILSNYESPFNAMIIDLLSSNGSKLIGKSNLDEFGMGSANYNSYFNKVTNPYDNTKVPGGSSGGSAASVAGKMCSFSIGTDTGGSVRLPASYCNVFGFKPTYGRISRWGVIPYAQTLDTVGIIGENVNIIKRVYDVLNKYDDKDPTCLPEEVRQKIPTTKKETLTIGVPHEFVLKELSADVRESWEYALSKICKLGHLVKPISIKTIKKALPSYYTLATAEAASNLSRYDGIRYGYNTNESVNSPIELIATNRSNGFGSEVQRRILLGNYTLSSDSGDHYLRATQIREELCAEFSSIFNNSHVLLQDEQSSDKVDLIMAPTSTSTAPTWDEFVSANEKNFLNSYVNDVLTVPASLAGIPAISVPVNGIGIQLMGQFGDDDLVLQLADQI</sequence>
<dbReference type="EC" id="6.3.5.7" evidence="7"/>
<comment type="similarity">
    <text evidence="1 7">Belongs to the amidase family. GatA subfamily.</text>
</comment>
<keyword evidence="2 7" id="KW-0436">Ligase</keyword>
<feature type="active site" description="Acyl-ester intermediate" evidence="7">
    <location>
        <position position="146"/>
    </location>
</feature>
<comment type="subcellular location">
    <subcellularLocation>
        <location evidence="7">Mitochondrion</location>
    </subcellularLocation>
</comment>
<evidence type="ECO:0000259" key="8">
    <source>
        <dbReference type="Pfam" id="PF01425"/>
    </source>
</evidence>
<dbReference type="InterPro" id="IPR036928">
    <property type="entry name" value="AS_sf"/>
</dbReference>